<keyword evidence="3" id="KW-1185">Reference proteome</keyword>
<evidence type="ECO:0000313" key="2">
    <source>
        <dbReference type="EMBL" id="BBP46085.1"/>
    </source>
</evidence>
<accession>A0A6F8PVD6</accession>
<sequence>MFSRDKLKQWRELIRVKPQFENPEVLAGRQAEDFLAQIVESNLKHKGAYCFVGKRVPNNEKACRSEIDLIVLTKKQLHVIEVKNWSGLLSSHNGDWIQHKSDGQQLRFDNLTAHNSSKLRALVDYLHSYGAAIEPRFISQKVVFINPRLQIAPQIAQDPNVIPRSRLDKYLKSQKGASFSERMLHSVIESCTSSEAGSIILDGLFKAMQRKQLKLAVQALGELRSWDLIGLHGGKILQGDARKLYIGSHIIDPEPLERESFITLKWRRQKVSALLKSYLLNMALGKTKIGKQRYVLNPIEDNLKFHKAGQAEISRIPLKEIEWIKRG</sequence>
<dbReference type="PANTHER" id="PTHR35287">
    <property type="entry name" value="SI:ZFOS-911D5.4"/>
    <property type="match status" value="1"/>
</dbReference>
<dbReference type="InterPro" id="IPR011528">
    <property type="entry name" value="NERD"/>
</dbReference>
<dbReference type="RefSeq" id="WP_173272385.1">
    <property type="nucleotide sequence ID" value="NZ_AP021889.1"/>
</dbReference>
<evidence type="ECO:0000313" key="3">
    <source>
        <dbReference type="Proteomes" id="UP000501726"/>
    </source>
</evidence>
<dbReference type="EMBL" id="AP021889">
    <property type="protein sequence ID" value="BBP46085.1"/>
    <property type="molecule type" value="Genomic_DNA"/>
</dbReference>
<name>A0A6F8PVD6_9GAMM</name>
<dbReference type="Proteomes" id="UP000501726">
    <property type="component" value="Chromosome"/>
</dbReference>
<dbReference type="Pfam" id="PF08378">
    <property type="entry name" value="NERD"/>
    <property type="match status" value="1"/>
</dbReference>
<dbReference type="KEGG" id="tse:THMIRHAS_14580"/>
<feature type="domain" description="NERD" evidence="1">
    <location>
        <begin position="27"/>
        <end position="145"/>
    </location>
</feature>
<protein>
    <recommendedName>
        <fullName evidence="1">NERD domain-containing protein</fullName>
    </recommendedName>
</protein>
<dbReference type="PANTHER" id="PTHR35287:SF1">
    <property type="entry name" value="SI:ZFOS-911D5.4"/>
    <property type="match status" value="1"/>
</dbReference>
<reference evidence="3" key="1">
    <citation type="submission" date="2019-11" db="EMBL/GenBank/DDBJ databases">
        <title>Isolation and characterization of two novel species in the genus Thiomicrorhabdus.</title>
        <authorList>
            <person name="Mochizuki J."/>
            <person name="Kojima H."/>
            <person name="Fukui M."/>
        </authorList>
    </citation>
    <scope>NUCLEOTIDE SEQUENCE [LARGE SCALE GENOMIC DNA]</scope>
    <source>
        <strain evidence="3">aks77</strain>
    </source>
</reference>
<proteinExistence type="predicted"/>
<evidence type="ECO:0000259" key="1">
    <source>
        <dbReference type="PROSITE" id="PS50965"/>
    </source>
</evidence>
<organism evidence="2 3">
    <name type="scientific">Thiosulfatimonas sediminis</name>
    <dbReference type="NCBI Taxonomy" id="2675054"/>
    <lineage>
        <taxon>Bacteria</taxon>
        <taxon>Pseudomonadati</taxon>
        <taxon>Pseudomonadota</taxon>
        <taxon>Gammaproteobacteria</taxon>
        <taxon>Thiotrichales</taxon>
        <taxon>Piscirickettsiaceae</taxon>
        <taxon>Thiosulfatimonas</taxon>
    </lineage>
</organism>
<gene>
    <name evidence="2" type="ORF">THMIRHAS_14580</name>
</gene>
<dbReference type="PROSITE" id="PS50965">
    <property type="entry name" value="NERD"/>
    <property type="match status" value="1"/>
</dbReference>
<dbReference type="AlphaFoldDB" id="A0A6F8PVD6"/>